<dbReference type="Proteomes" id="UP001141961">
    <property type="component" value="Unassembled WGS sequence"/>
</dbReference>
<evidence type="ECO:0000313" key="1">
    <source>
        <dbReference type="EMBL" id="MDB6247653.1"/>
    </source>
</evidence>
<name>A0AAW6BCH4_LACAM</name>
<sequence>MPIKQVVETPGSDQNKINTVLVLNIDSFKDFKKEFAKANITDSYWEDANNLSFMKHANAYVAQLVALYRLALAEYIKANKDTLDEIQAKMKDTVLRNAIVWSNTLPQDVPNAMKQNNFTLHSIVTLLDLLDAGGENCI</sequence>
<gene>
    <name evidence="1" type="ORF">ODV14_10310</name>
</gene>
<proteinExistence type="predicted"/>
<dbReference type="AlphaFoldDB" id="A0AAW6BCH4"/>
<dbReference type="RefSeq" id="WP_271327307.1">
    <property type="nucleotide sequence ID" value="NZ_JAOTHC010000048.1"/>
</dbReference>
<organism evidence="1 2">
    <name type="scientific">Lactobacillus amylovorus</name>
    <dbReference type="NCBI Taxonomy" id="1604"/>
    <lineage>
        <taxon>Bacteria</taxon>
        <taxon>Bacillati</taxon>
        <taxon>Bacillota</taxon>
        <taxon>Bacilli</taxon>
        <taxon>Lactobacillales</taxon>
        <taxon>Lactobacillaceae</taxon>
        <taxon>Lactobacillus</taxon>
    </lineage>
</organism>
<accession>A0AAW6BCH4</accession>
<protein>
    <submittedName>
        <fullName evidence="1">Uncharacterized protein</fullName>
    </submittedName>
</protein>
<comment type="caution">
    <text evidence="1">The sequence shown here is derived from an EMBL/GenBank/DDBJ whole genome shotgun (WGS) entry which is preliminary data.</text>
</comment>
<reference evidence="1" key="2">
    <citation type="submission" date="2022-10" db="EMBL/GenBank/DDBJ databases">
        <authorList>
            <person name="Kostovova I."/>
            <person name="Moravkova M."/>
            <person name="Pechar R."/>
        </authorList>
    </citation>
    <scope>NUCLEOTIDE SEQUENCE</scope>
    <source>
        <strain evidence="1">M597B</strain>
    </source>
</reference>
<evidence type="ECO:0000313" key="2">
    <source>
        <dbReference type="Proteomes" id="UP001141961"/>
    </source>
</evidence>
<dbReference type="EMBL" id="JAOTHD010000052">
    <property type="protein sequence ID" value="MDB6247653.1"/>
    <property type="molecule type" value="Genomic_DNA"/>
</dbReference>
<reference evidence="1" key="1">
    <citation type="journal article" date="2022" name="Microorganisms">
        <title>Antibiotic Susceptibility, Resistance Gene Determinants and Corresponding Genomic Regions in Lactobacillus amylovorus Isolates Derived from Wild Boars and Domestic Pigs.</title>
        <authorList>
            <person name="Moravkova M."/>
            <person name="Kostovova I."/>
            <person name="Kavanova K."/>
            <person name="Pechar R."/>
            <person name="Stanek S."/>
            <person name="Brychta A."/>
            <person name="Zeman M."/>
            <person name="Kubasova T."/>
        </authorList>
    </citation>
    <scope>NUCLEOTIDE SEQUENCE</scope>
    <source>
        <strain evidence="1">M597B</strain>
    </source>
</reference>